<name>A0A3E2BLV0_9BACT</name>
<keyword evidence="4 12" id="KW-0812">Transmembrane</keyword>
<evidence type="ECO:0000256" key="5">
    <source>
        <dbReference type="ARBA" id="ARBA00022723"/>
    </source>
</evidence>
<feature type="domain" description="Peptidase M48" evidence="13">
    <location>
        <begin position="152"/>
        <end position="327"/>
    </location>
</feature>
<reference evidence="15 16" key="1">
    <citation type="submission" date="2018-08" db="EMBL/GenBank/DDBJ databases">
        <title>Genome analysis of the thermophilic bacterium of the candidate phylum Aminicenantes from deep subsurface aquifer revealed its physiology and ecological role.</title>
        <authorList>
            <person name="Kadnikov V.V."/>
            <person name="Mardanov A.V."/>
            <person name="Beletsky A.V."/>
            <person name="Karnachuk O.V."/>
            <person name="Ravin N.V."/>
        </authorList>
    </citation>
    <scope>NUCLEOTIDE SEQUENCE [LARGE SCALE GENOMIC DNA]</scope>
    <source>
        <strain evidence="15">BY38</strain>
    </source>
</reference>
<organism evidence="15 16">
    <name type="scientific">Candidatus Saccharicenans subterraneus</name>
    <dbReference type="NCBI Taxonomy" id="2508984"/>
    <lineage>
        <taxon>Bacteria</taxon>
        <taxon>Candidatus Aminicenantota</taxon>
        <taxon>Candidatus Aminicenantia</taxon>
        <taxon>Candidatus Aminicenantales</taxon>
        <taxon>Candidatus Saccharicenantaceae</taxon>
        <taxon>Candidatus Saccharicenans</taxon>
    </lineage>
</organism>
<comment type="caution">
    <text evidence="15">The sequence shown here is derived from an EMBL/GenBank/DDBJ whole genome shotgun (WGS) entry which is preliminary data.</text>
</comment>
<keyword evidence="3" id="KW-0645">Protease</keyword>
<evidence type="ECO:0000256" key="8">
    <source>
        <dbReference type="ARBA" id="ARBA00022989"/>
    </source>
</evidence>
<dbReference type="GO" id="GO:0046872">
    <property type="term" value="F:metal ion binding"/>
    <property type="evidence" value="ECO:0007669"/>
    <property type="project" value="UniProtKB-KW"/>
</dbReference>
<evidence type="ECO:0000259" key="14">
    <source>
        <dbReference type="Pfam" id="PF13453"/>
    </source>
</evidence>
<evidence type="ECO:0000256" key="11">
    <source>
        <dbReference type="SAM" id="Coils"/>
    </source>
</evidence>
<evidence type="ECO:0000256" key="2">
    <source>
        <dbReference type="ARBA" id="ARBA00022475"/>
    </source>
</evidence>
<keyword evidence="2" id="KW-1003">Cell membrane</keyword>
<feature type="transmembrane region" description="Helical" evidence="12">
    <location>
        <begin position="64"/>
        <end position="84"/>
    </location>
</feature>
<dbReference type="Pfam" id="PF01435">
    <property type="entry name" value="Peptidase_M48"/>
    <property type="match status" value="1"/>
</dbReference>
<dbReference type="Proteomes" id="UP000257323">
    <property type="component" value="Unassembled WGS sequence"/>
</dbReference>
<feature type="transmembrane region" description="Helical" evidence="12">
    <location>
        <begin position="25"/>
        <end position="58"/>
    </location>
</feature>
<dbReference type="InterPro" id="IPR027392">
    <property type="entry name" value="TF_Znf"/>
</dbReference>
<dbReference type="AlphaFoldDB" id="A0A3E2BLV0"/>
<evidence type="ECO:0000256" key="6">
    <source>
        <dbReference type="ARBA" id="ARBA00022801"/>
    </source>
</evidence>
<evidence type="ECO:0000256" key="7">
    <source>
        <dbReference type="ARBA" id="ARBA00022833"/>
    </source>
</evidence>
<feature type="transmembrane region" description="Helical" evidence="12">
    <location>
        <begin position="228"/>
        <end position="247"/>
    </location>
</feature>
<keyword evidence="11" id="KW-0175">Coiled coil</keyword>
<dbReference type="InterPro" id="IPR001915">
    <property type="entry name" value="Peptidase_M48"/>
</dbReference>
<dbReference type="GO" id="GO:0006508">
    <property type="term" value="P:proteolysis"/>
    <property type="evidence" value="ECO:0007669"/>
    <property type="project" value="UniProtKB-KW"/>
</dbReference>
<keyword evidence="6" id="KW-0378">Hydrolase</keyword>
<evidence type="ECO:0000256" key="4">
    <source>
        <dbReference type="ARBA" id="ARBA00022692"/>
    </source>
</evidence>
<evidence type="ECO:0000313" key="15">
    <source>
        <dbReference type="EMBL" id="RFT15586.1"/>
    </source>
</evidence>
<evidence type="ECO:0000256" key="1">
    <source>
        <dbReference type="ARBA" id="ARBA00001947"/>
    </source>
</evidence>
<evidence type="ECO:0000256" key="9">
    <source>
        <dbReference type="ARBA" id="ARBA00023049"/>
    </source>
</evidence>
<evidence type="ECO:0000313" key="16">
    <source>
        <dbReference type="Proteomes" id="UP000257323"/>
    </source>
</evidence>
<sequence>MVEKKDTVPLSFWEIQKKQQRASLFLFLMLFVFYFLTIGLVSAAILMTAGAFLASFTFFASSFFYKYTAIVFGIALVLTIINFIQARKSGVSYILKNLRACSPDPEDRYHLSFLNILEEMKISSGLLGLRGYIIPTVNLNSLSLIGQDGLPAIVVTEGLLAEASRDELQAVVAHETAHILKGDTFFLTLSCSIVAFYQQLIDSLDEERDLSQSDLKHPRRGRGSAQPLIYLASFFSYLLLNFFVALISQKREILADATAVELSRDPMALARVIYKAHVANSFLGDSSLFTPLFLVPPDSRDIQETPRDKLFNTHPPVMLRLKTLADMAHKNVKEVMEEVRAQEEQREKSRLLYSSLEDSSPDYQEKLRELQLRAREDLEKNSIWLARNARGQWDGPLALGSLVTLPYFTPATRIKNIKENLEGPARNFPQVRFALYRQLKKQPLDPATQNKCPTCRTELTEAFYEGVRIKKCQACQGKLVAMADLEKIFARRELAFPDWLKQKALAYREALLNPDLKPPVLKEKPPAICPECGLQFTLRPFSYHYLMPVYKCYPCQRIWFEDQELEILQILVENRSRNHSPASRT</sequence>
<keyword evidence="9" id="KW-0482">Metalloprotease</keyword>
<keyword evidence="15" id="KW-0346">Stress response</keyword>
<evidence type="ECO:0000256" key="12">
    <source>
        <dbReference type="SAM" id="Phobius"/>
    </source>
</evidence>
<keyword evidence="8 12" id="KW-1133">Transmembrane helix</keyword>
<dbReference type="GO" id="GO:0004222">
    <property type="term" value="F:metalloendopeptidase activity"/>
    <property type="evidence" value="ECO:0007669"/>
    <property type="project" value="InterPro"/>
</dbReference>
<keyword evidence="7" id="KW-0862">Zinc</keyword>
<evidence type="ECO:0000256" key="3">
    <source>
        <dbReference type="ARBA" id="ARBA00022670"/>
    </source>
</evidence>
<dbReference type="Gene3D" id="3.30.2010.10">
    <property type="entry name" value="Metalloproteases ('zincins'), catalytic domain"/>
    <property type="match status" value="1"/>
</dbReference>
<evidence type="ECO:0000259" key="13">
    <source>
        <dbReference type="Pfam" id="PF01435"/>
    </source>
</evidence>
<comment type="cofactor">
    <cofactor evidence="1">
        <name>Zn(2+)</name>
        <dbReference type="ChEBI" id="CHEBI:29105"/>
    </cofactor>
</comment>
<dbReference type="InterPro" id="IPR050083">
    <property type="entry name" value="HtpX_protease"/>
</dbReference>
<evidence type="ECO:0000256" key="10">
    <source>
        <dbReference type="ARBA" id="ARBA00023136"/>
    </source>
</evidence>
<gene>
    <name evidence="15" type="ORF">OP8BY_0234</name>
</gene>
<dbReference type="EMBL" id="QUAH01000008">
    <property type="protein sequence ID" value="RFT15586.1"/>
    <property type="molecule type" value="Genomic_DNA"/>
</dbReference>
<protein>
    <submittedName>
        <fullName evidence="15">Heat shock protein HtpX</fullName>
    </submittedName>
</protein>
<dbReference type="PANTHER" id="PTHR43221:SF2">
    <property type="entry name" value="PROTEASE HTPX HOMOLOG"/>
    <property type="match status" value="1"/>
</dbReference>
<dbReference type="Pfam" id="PF13453">
    <property type="entry name" value="Zn_ribbon_TFIIB"/>
    <property type="match status" value="1"/>
</dbReference>
<keyword evidence="5" id="KW-0479">Metal-binding</keyword>
<keyword evidence="10 12" id="KW-0472">Membrane</keyword>
<feature type="domain" description="Transcription factor zinc-finger" evidence="14">
    <location>
        <begin position="451"/>
        <end position="490"/>
    </location>
</feature>
<proteinExistence type="predicted"/>
<dbReference type="PANTHER" id="PTHR43221">
    <property type="entry name" value="PROTEASE HTPX"/>
    <property type="match status" value="1"/>
</dbReference>
<accession>A0A3E2BLV0</accession>
<feature type="coiled-coil region" evidence="11">
    <location>
        <begin position="325"/>
        <end position="352"/>
    </location>
</feature>